<evidence type="ECO:0000313" key="3">
    <source>
        <dbReference type="EMBL" id="KAG2439202.1"/>
    </source>
</evidence>
<dbReference type="InterPro" id="IPR012349">
    <property type="entry name" value="Split_barrel_FMN-bd"/>
</dbReference>
<protein>
    <recommendedName>
        <fullName evidence="2">CREG-like beta-barrel domain-containing protein</fullName>
    </recommendedName>
</protein>
<proteinExistence type="predicted"/>
<dbReference type="Proteomes" id="UP000650467">
    <property type="component" value="Unassembled WGS sequence"/>
</dbReference>
<dbReference type="PANTHER" id="PTHR13343">
    <property type="entry name" value="CREG1 PROTEIN"/>
    <property type="match status" value="1"/>
</dbReference>
<dbReference type="Gene3D" id="2.30.110.10">
    <property type="entry name" value="Electron Transport, Fmn-binding Protein, Chain A"/>
    <property type="match status" value="1"/>
</dbReference>
<name>A0A835T8V0_CHLIN</name>
<dbReference type="AlphaFoldDB" id="A0A835T8V0"/>
<dbReference type="InterPro" id="IPR055343">
    <property type="entry name" value="CREG_beta-barrel"/>
</dbReference>
<dbReference type="EMBL" id="JAEHOC010000008">
    <property type="protein sequence ID" value="KAG2439202.1"/>
    <property type="molecule type" value="Genomic_DNA"/>
</dbReference>
<dbReference type="SUPFAM" id="SSF50475">
    <property type="entry name" value="FMN-binding split barrel"/>
    <property type="match status" value="1"/>
</dbReference>
<keyword evidence="4" id="KW-1185">Reference proteome</keyword>
<evidence type="ECO:0000313" key="4">
    <source>
        <dbReference type="Proteomes" id="UP000650467"/>
    </source>
</evidence>
<evidence type="ECO:0000259" key="2">
    <source>
        <dbReference type="Pfam" id="PF13883"/>
    </source>
</evidence>
<dbReference type="OrthoDB" id="2138282at2759"/>
<feature type="region of interest" description="Disordered" evidence="1">
    <location>
        <begin position="1"/>
        <end position="62"/>
    </location>
</feature>
<gene>
    <name evidence="3" type="ORF">HXX76_004565</name>
</gene>
<feature type="domain" description="CREG-like beta-barrel" evidence="2">
    <location>
        <begin position="124"/>
        <end position="270"/>
    </location>
</feature>
<reference evidence="3" key="1">
    <citation type="journal article" date="2020" name="bioRxiv">
        <title>Comparative genomics of Chlamydomonas.</title>
        <authorList>
            <person name="Craig R.J."/>
            <person name="Hasan A.R."/>
            <person name="Ness R.W."/>
            <person name="Keightley P.D."/>
        </authorList>
    </citation>
    <scope>NUCLEOTIDE SEQUENCE</scope>
    <source>
        <strain evidence="3">SAG 7.73</strain>
    </source>
</reference>
<dbReference type="PANTHER" id="PTHR13343:SF29">
    <property type="entry name" value="PYRIDOXAMINE 5'-PHOSPHATE OXIDASE FAMILY PROTEIN"/>
    <property type="match status" value="1"/>
</dbReference>
<evidence type="ECO:0000256" key="1">
    <source>
        <dbReference type="SAM" id="MobiDB-lite"/>
    </source>
</evidence>
<dbReference type="Pfam" id="PF13883">
    <property type="entry name" value="CREG_beta-barrel"/>
    <property type="match status" value="1"/>
</dbReference>
<sequence length="372" mass="40342">MQVQQLLRRTAGGQPGSSIRAPAPVCRRPRPCLRARSAGTDGAQPQKQDSASAGKPAASKPAETLNLAYESDKPKAVAASSTSSSSKVIMESPVKTTGLHRAPLSGGVKTATKRYELPSPPVAVRNLVEHARFGHLCTMMSGMHHRRAGYPFGTLVDFASDGAGYPVFCLSPLAIHSRNLIEEPRCSLVVQMPGWTGLANARVTIFGDVYQLPADLQDSAREIFISKHSNERKERWVSGNFVYFRMNRIVDIYFVGGFGTVQWIAPDEYLASTPDEIVLNNPNHILTVLNDQFAPVLRAKLGTAARPLDELMFISIDASGVDIRVRTGPEFSVERIGFPTKVTNLTQVINAMRQVVMDMSRATGPAGSADAL</sequence>
<feature type="compositionally biased region" description="Low complexity" evidence="1">
    <location>
        <begin position="50"/>
        <end position="62"/>
    </location>
</feature>
<dbReference type="GO" id="GO:0005737">
    <property type="term" value="C:cytoplasm"/>
    <property type="evidence" value="ECO:0007669"/>
    <property type="project" value="UniProtKB-ARBA"/>
</dbReference>
<comment type="caution">
    <text evidence="3">The sequence shown here is derived from an EMBL/GenBank/DDBJ whole genome shotgun (WGS) entry which is preliminary data.</text>
</comment>
<organism evidence="3 4">
    <name type="scientific">Chlamydomonas incerta</name>
    <dbReference type="NCBI Taxonomy" id="51695"/>
    <lineage>
        <taxon>Eukaryota</taxon>
        <taxon>Viridiplantae</taxon>
        <taxon>Chlorophyta</taxon>
        <taxon>core chlorophytes</taxon>
        <taxon>Chlorophyceae</taxon>
        <taxon>CS clade</taxon>
        <taxon>Chlamydomonadales</taxon>
        <taxon>Chlamydomonadaceae</taxon>
        <taxon>Chlamydomonas</taxon>
    </lineage>
</organism>
<accession>A0A835T8V0</accession>